<protein>
    <submittedName>
        <fullName evidence="3">Uncharacterized protein</fullName>
    </submittedName>
</protein>
<dbReference type="AlphaFoldDB" id="A0A3E0HVT8"/>
<dbReference type="RefSeq" id="WP_116174842.1">
    <property type="nucleotide sequence ID" value="NZ_CP144375.1"/>
</dbReference>
<keyword evidence="4" id="KW-1185">Reference proteome</keyword>
<feature type="compositionally biased region" description="Low complexity" evidence="1">
    <location>
        <begin position="1"/>
        <end position="15"/>
    </location>
</feature>
<accession>A0A3E0HVT8</accession>
<feature type="transmembrane region" description="Helical" evidence="2">
    <location>
        <begin position="131"/>
        <end position="158"/>
    </location>
</feature>
<dbReference type="Proteomes" id="UP000256269">
    <property type="component" value="Unassembled WGS sequence"/>
</dbReference>
<evidence type="ECO:0000256" key="1">
    <source>
        <dbReference type="SAM" id="MobiDB-lite"/>
    </source>
</evidence>
<keyword evidence="2" id="KW-0812">Transmembrane</keyword>
<sequence>MTNPQDPNQYGQPQPYGMPPAAPQFTEPATQNIPVPTTVQASFWVWVATVVLSLIGAVVGFAGSGDALAAARSANSGLTDAQLQAIVTGALIFAAVIAIVFAGLYLLFAFKARAGRNWARITLTVLTVLRLLALAAGVTLFGVITVVGAIVATVLLFLPESNQYFTAKKVVR</sequence>
<dbReference type="EMBL" id="QUNO01000004">
    <property type="protein sequence ID" value="REH50356.1"/>
    <property type="molecule type" value="Genomic_DNA"/>
</dbReference>
<reference evidence="3 4" key="1">
    <citation type="submission" date="2018-08" db="EMBL/GenBank/DDBJ databases">
        <title>Genomic Encyclopedia of Archaeal and Bacterial Type Strains, Phase II (KMG-II): from individual species to whole genera.</title>
        <authorList>
            <person name="Goeker M."/>
        </authorList>
    </citation>
    <scope>NUCLEOTIDE SEQUENCE [LARGE SCALE GENOMIC DNA]</scope>
    <source>
        <strain evidence="3 4">DSM 45791</strain>
    </source>
</reference>
<gene>
    <name evidence="3" type="ORF">BCF44_104635</name>
</gene>
<keyword evidence="2" id="KW-1133">Transmembrane helix</keyword>
<feature type="transmembrane region" description="Helical" evidence="2">
    <location>
        <begin position="83"/>
        <end position="110"/>
    </location>
</feature>
<comment type="caution">
    <text evidence="3">The sequence shown here is derived from an EMBL/GenBank/DDBJ whole genome shotgun (WGS) entry which is preliminary data.</text>
</comment>
<dbReference type="OrthoDB" id="3831145at2"/>
<keyword evidence="2" id="KW-0472">Membrane</keyword>
<name>A0A3E0HVT8_9PSEU</name>
<evidence type="ECO:0000313" key="3">
    <source>
        <dbReference type="EMBL" id="REH50356.1"/>
    </source>
</evidence>
<evidence type="ECO:0000313" key="4">
    <source>
        <dbReference type="Proteomes" id="UP000256269"/>
    </source>
</evidence>
<proteinExistence type="predicted"/>
<organism evidence="3 4">
    <name type="scientific">Kutzneria buriramensis</name>
    <dbReference type="NCBI Taxonomy" id="1045776"/>
    <lineage>
        <taxon>Bacteria</taxon>
        <taxon>Bacillati</taxon>
        <taxon>Actinomycetota</taxon>
        <taxon>Actinomycetes</taxon>
        <taxon>Pseudonocardiales</taxon>
        <taxon>Pseudonocardiaceae</taxon>
        <taxon>Kutzneria</taxon>
    </lineage>
</organism>
<feature type="region of interest" description="Disordered" evidence="1">
    <location>
        <begin position="1"/>
        <end position="29"/>
    </location>
</feature>
<evidence type="ECO:0000256" key="2">
    <source>
        <dbReference type="SAM" id="Phobius"/>
    </source>
</evidence>
<feature type="transmembrane region" description="Helical" evidence="2">
    <location>
        <begin position="43"/>
        <end position="63"/>
    </location>
</feature>